<protein>
    <submittedName>
        <fullName evidence="3">DUF4236 domain-containing protein</fullName>
    </submittedName>
</protein>
<comment type="caution">
    <text evidence="3">The sequence shown here is derived from an EMBL/GenBank/DDBJ whole genome shotgun (WGS) entry which is preliminary data.</text>
</comment>
<dbReference type="Proteomes" id="UP001597508">
    <property type="component" value="Unassembled WGS sequence"/>
</dbReference>
<evidence type="ECO:0000259" key="2">
    <source>
        <dbReference type="Pfam" id="PF14020"/>
    </source>
</evidence>
<evidence type="ECO:0000313" key="3">
    <source>
        <dbReference type="EMBL" id="MFD2568574.1"/>
    </source>
</evidence>
<feature type="transmembrane region" description="Helical" evidence="1">
    <location>
        <begin position="60"/>
        <end position="79"/>
    </location>
</feature>
<keyword evidence="1" id="KW-0812">Transmembrane</keyword>
<accession>A0ABW5LX70</accession>
<organism evidence="3 4">
    <name type="scientific">Pseudotenacibaculum haliotis</name>
    <dbReference type="NCBI Taxonomy" id="1862138"/>
    <lineage>
        <taxon>Bacteria</taxon>
        <taxon>Pseudomonadati</taxon>
        <taxon>Bacteroidota</taxon>
        <taxon>Flavobacteriia</taxon>
        <taxon>Flavobacteriales</taxon>
        <taxon>Flavobacteriaceae</taxon>
        <taxon>Pseudotenacibaculum</taxon>
    </lineage>
</organism>
<proteinExistence type="predicted"/>
<dbReference type="Pfam" id="PF14020">
    <property type="entry name" value="DUF4236"/>
    <property type="match status" value="1"/>
</dbReference>
<sequence length="124" mass="13764">MAFRYYKRIKLGKGFGLNVSKSGIRPSYRSKRGSISSRGFTLRTGIPGLNYRKNFSKSSGCVLALVIMISLILSFSFLACTSNDEEPDCGTYNGHELFIGPQGGCYYINSNDNQVYVDRSNCNC</sequence>
<reference evidence="4" key="1">
    <citation type="journal article" date="2019" name="Int. J. Syst. Evol. Microbiol.">
        <title>The Global Catalogue of Microorganisms (GCM) 10K type strain sequencing project: providing services to taxonomists for standard genome sequencing and annotation.</title>
        <authorList>
            <consortium name="The Broad Institute Genomics Platform"/>
            <consortium name="The Broad Institute Genome Sequencing Center for Infectious Disease"/>
            <person name="Wu L."/>
            <person name="Ma J."/>
        </authorList>
    </citation>
    <scope>NUCLEOTIDE SEQUENCE [LARGE SCALE GENOMIC DNA]</scope>
    <source>
        <strain evidence="4">KCTC 52127</strain>
    </source>
</reference>
<keyword evidence="1" id="KW-0472">Membrane</keyword>
<evidence type="ECO:0000313" key="4">
    <source>
        <dbReference type="Proteomes" id="UP001597508"/>
    </source>
</evidence>
<keyword evidence="4" id="KW-1185">Reference proteome</keyword>
<feature type="domain" description="DUF4236" evidence="2">
    <location>
        <begin position="3"/>
        <end position="52"/>
    </location>
</feature>
<keyword evidence="1" id="KW-1133">Transmembrane helix</keyword>
<name>A0ABW5LX70_9FLAO</name>
<dbReference type="EMBL" id="JBHULH010000012">
    <property type="protein sequence ID" value="MFD2568574.1"/>
    <property type="molecule type" value="Genomic_DNA"/>
</dbReference>
<dbReference type="InterPro" id="IPR025330">
    <property type="entry name" value="DUF4236"/>
</dbReference>
<gene>
    <name evidence="3" type="ORF">ACFSRZ_14450</name>
</gene>
<evidence type="ECO:0000256" key="1">
    <source>
        <dbReference type="SAM" id="Phobius"/>
    </source>
</evidence>
<dbReference type="RefSeq" id="WP_379667283.1">
    <property type="nucleotide sequence ID" value="NZ_JBHULH010000012.1"/>
</dbReference>